<feature type="domain" description="Acyltransferase 3" evidence="2">
    <location>
        <begin position="13"/>
        <end position="366"/>
    </location>
</feature>
<feature type="transmembrane region" description="Helical" evidence="1">
    <location>
        <begin position="172"/>
        <end position="190"/>
    </location>
</feature>
<feature type="transmembrane region" description="Helical" evidence="1">
    <location>
        <begin position="248"/>
        <end position="270"/>
    </location>
</feature>
<name>A0A2T4UEI6_9ACTN</name>
<proteinExistence type="predicted"/>
<dbReference type="InterPro" id="IPR002656">
    <property type="entry name" value="Acyl_transf_3_dom"/>
</dbReference>
<feature type="transmembrane region" description="Helical" evidence="1">
    <location>
        <begin position="349"/>
        <end position="371"/>
    </location>
</feature>
<feature type="transmembrane region" description="Helical" evidence="1">
    <location>
        <begin position="282"/>
        <end position="298"/>
    </location>
</feature>
<dbReference type="Proteomes" id="UP000240739">
    <property type="component" value="Unassembled WGS sequence"/>
</dbReference>
<keyword evidence="1" id="KW-0812">Transmembrane</keyword>
<dbReference type="PANTHER" id="PTHR23028:SF53">
    <property type="entry name" value="ACYL_TRANSF_3 DOMAIN-CONTAINING PROTEIN"/>
    <property type="match status" value="1"/>
</dbReference>
<organism evidence="3 4">
    <name type="scientific">Paraconexibacter algicola</name>
    <dbReference type="NCBI Taxonomy" id="2133960"/>
    <lineage>
        <taxon>Bacteria</taxon>
        <taxon>Bacillati</taxon>
        <taxon>Actinomycetota</taxon>
        <taxon>Thermoleophilia</taxon>
        <taxon>Solirubrobacterales</taxon>
        <taxon>Paraconexibacteraceae</taxon>
        <taxon>Paraconexibacter</taxon>
    </lineage>
</organism>
<sequence>MDRAAVPPRFPHLDGVRAIAALSVLGVHTAGLTTFTTSNDLLGPLTARLNVGVAIFFVLSGFLLYRPFVAARLADRDAPQIGGYLRRRALRIVPAYWLALTLLAIWPGLNGVFTKDWWVYYGFAQNLRGGWILQGIGPAWTLHVEITFYALLPFLALGAARWLRGRPVERQLWPELAAIAVLGLLSLALRAWRSVAGSPTEVGANILPQLFLWFALGLALAVVSAHVADRPVGRRPGWVRFVGAHPGVPWAGAVAVLLLSTQVGLPILPLADYDTYELLCEHVLYALIAVLVVLPAAIGTDGGGRVRALLASRPLVWLGLVSYGVYLWHLPLGEEINARLGPRVADLGFPIITLAVLAASLVAATLSYTLVERPLMRRFRGSPAPRAAERPAPVPAG</sequence>
<gene>
    <name evidence="3" type="ORF">C7Y72_14515</name>
</gene>
<comment type="caution">
    <text evidence="3">The sequence shown here is derived from an EMBL/GenBank/DDBJ whole genome shotgun (WGS) entry which is preliminary data.</text>
</comment>
<dbReference type="OrthoDB" id="5242306at2"/>
<feature type="transmembrane region" description="Helical" evidence="1">
    <location>
        <begin position="89"/>
        <end position="109"/>
    </location>
</feature>
<feature type="transmembrane region" description="Helical" evidence="1">
    <location>
        <begin position="210"/>
        <end position="228"/>
    </location>
</feature>
<feature type="transmembrane region" description="Helical" evidence="1">
    <location>
        <begin position="140"/>
        <end position="160"/>
    </location>
</feature>
<dbReference type="InterPro" id="IPR050879">
    <property type="entry name" value="Acyltransferase_3"/>
</dbReference>
<evidence type="ECO:0000256" key="1">
    <source>
        <dbReference type="SAM" id="Phobius"/>
    </source>
</evidence>
<feature type="transmembrane region" description="Helical" evidence="1">
    <location>
        <begin position="310"/>
        <end position="329"/>
    </location>
</feature>
<feature type="transmembrane region" description="Helical" evidence="1">
    <location>
        <begin position="49"/>
        <end position="68"/>
    </location>
</feature>
<keyword evidence="1" id="KW-1133">Transmembrane helix</keyword>
<keyword evidence="4" id="KW-1185">Reference proteome</keyword>
<keyword evidence="1" id="KW-0472">Membrane</keyword>
<dbReference type="GO" id="GO:0009103">
    <property type="term" value="P:lipopolysaccharide biosynthetic process"/>
    <property type="evidence" value="ECO:0007669"/>
    <property type="project" value="TreeGrafter"/>
</dbReference>
<evidence type="ECO:0000313" key="3">
    <source>
        <dbReference type="EMBL" id="PTL56197.1"/>
    </source>
</evidence>
<evidence type="ECO:0000259" key="2">
    <source>
        <dbReference type="Pfam" id="PF01757"/>
    </source>
</evidence>
<dbReference type="AlphaFoldDB" id="A0A2T4UEI6"/>
<reference evidence="3 4" key="1">
    <citation type="submission" date="2018-03" db="EMBL/GenBank/DDBJ databases">
        <title>Aquarubrobacter algicola gen. nov., sp. nov., a novel actinobacterium isolated from shallow eutrophic lake during the end of cyanobacterial harmful algal blooms.</title>
        <authorList>
            <person name="Chun S.J."/>
        </authorList>
    </citation>
    <scope>NUCLEOTIDE SEQUENCE [LARGE SCALE GENOMIC DNA]</scope>
    <source>
        <strain evidence="3 4">Seoho-28</strain>
    </source>
</reference>
<dbReference type="GO" id="GO:0016020">
    <property type="term" value="C:membrane"/>
    <property type="evidence" value="ECO:0007669"/>
    <property type="project" value="TreeGrafter"/>
</dbReference>
<protein>
    <recommendedName>
        <fullName evidence="2">Acyltransferase 3 domain-containing protein</fullName>
    </recommendedName>
</protein>
<accession>A0A2T4UEI6</accession>
<dbReference type="PANTHER" id="PTHR23028">
    <property type="entry name" value="ACETYLTRANSFERASE"/>
    <property type="match status" value="1"/>
</dbReference>
<dbReference type="GO" id="GO:0016747">
    <property type="term" value="F:acyltransferase activity, transferring groups other than amino-acyl groups"/>
    <property type="evidence" value="ECO:0007669"/>
    <property type="project" value="InterPro"/>
</dbReference>
<dbReference type="EMBL" id="PYYB01000002">
    <property type="protein sequence ID" value="PTL56197.1"/>
    <property type="molecule type" value="Genomic_DNA"/>
</dbReference>
<dbReference type="Pfam" id="PF01757">
    <property type="entry name" value="Acyl_transf_3"/>
    <property type="match status" value="1"/>
</dbReference>
<dbReference type="RefSeq" id="WP_107569916.1">
    <property type="nucleotide sequence ID" value="NZ_PYYB01000002.1"/>
</dbReference>
<evidence type="ECO:0000313" key="4">
    <source>
        <dbReference type="Proteomes" id="UP000240739"/>
    </source>
</evidence>